<proteinExistence type="inferred from homology"/>
<keyword evidence="11" id="KW-0520">NAD</keyword>
<evidence type="ECO:0000256" key="10">
    <source>
        <dbReference type="ARBA" id="ARBA00022989"/>
    </source>
</evidence>
<evidence type="ECO:0000256" key="9">
    <source>
        <dbReference type="ARBA" id="ARBA00022982"/>
    </source>
</evidence>
<keyword evidence="13 16" id="KW-0472">Membrane</keyword>
<evidence type="ECO:0000256" key="3">
    <source>
        <dbReference type="ARBA" id="ARBA00012944"/>
    </source>
</evidence>
<protein>
    <recommendedName>
        <fullName evidence="4">NADH-ubiquinone oxidoreductase chain 6</fullName>
        <ecNumber evidence="3">7.1.1.2</ecNumber>
    </recommendedName>
    <alternativeName>
        <fullName evidence="14">NADH dehydrogenase subunit 6</fullName>
    </alternativeName>
</protein>
<evidence type="ECO:0000256" key="15">
    <source>
        <dbReference type="ARBA" id="ARBA00049551"/>
    </source>
</evidence>
<keyword evidence="5" id="KW-0813">Transport</keyword>
<reference evidence="17" key="1">
    <citation type="journal article" date="2015" name="Mol. Biol. Evol.">
        <title>Soup to Tree: The Phylogeny of Beetles Inferred by Mitochondrial Metagenomics of a Bornean Rainforest Sample.</title>
        <authorList>
            <person name="Crampton-Platt A."/>
            <person name="Timmermans M.J."/>
            <person name="Gimmel M.L."/>
            <person name="Kutty S.N."/>
            <person name="Cockerill T.D."/>
            <person name="Vun Khen C."/>
            <person name="Vogler A.P."/>
        </authorList>
    </citation>
    <scope>NUCLEOTIDE SEQUENCE</scope>
</reference>
<accession>A0A3G3MEH2</accession>
<dbReference type="GO" id="GO:0031966">
    <property type="term" value="C:mitochondrial membrane"/>
    <property type="evidence" value="ECO:0007669"/>
    <property type="project" value="UniProtKB-SubCell"/>
</dbReference>
<evidence type="ECO:0000256" key="5">
    <source>
        <dbReference type="ARBA" id="ARBA00022448"/>
    </source>
</evidence>
<keyword evidence="9" id="KW-0249">Electron transport</keyword>
<keyword evidence="8" id="KW-1278">Translocase</keyword>
<dbReference type="EC" id="7.1.1.2" evidence="3"/>
<dbReference type="InterPro" id="IPR050269">
    <property type="entry name" value="ComplexI_Subunit6"/>
</dbReference>
<keyword evidence="7 16" id="KW-0812">Transmembrane</keyword>
<keyword evidence="12 17" id="KW-0496">Mitochondrion</keyword>
<evidence type="ECO:0000256" key="11">
    <source>
        <dbReference type="ARBA" id="ARBA00023027"/>
    </source>
</evidence>
<sequence length="169" mass="19732">MLILLLCLNWLISIIFVFLNHPMSLGAMLLAQTILIAIISGHFCMNFWFSYILFLIMIGGMLVMFMYMTSVASNEKFNLSINLILFSLLMMIIILFITMTMDYYYPNIMSSIYNSMEFNLMNKDLNLTLNKLYNYPNFQMIIFLMNYLLITLIAVVKIVGKFTGTLRQK</sequence>
<geneLocation type="mitochondrion" evidence="17"/>
<reference evidence="17" key="2">
    <citation type="submission" date="2018-09" db="EMBL/GenBank/DDBJ databases">
        <authorList>
            <person name="James G."/>
        </authorList>
    </citation>
    <scope>NUCLEOTIDE SEQUENCE</scope>
</reference>
<evidence type="ECO:0000313" key="17">
    <source>
        <dbReference type="EMBL" id="AYR05224.1"/>
    </source>
</evidence>
<evidence type="ECO:0000256" key="2">
    <source>
        <dbReference type="ARBA" id="ARBA00005698"/>
    </source>
</evidence>
<feature type="transmembrane region" description="Helical" evidence="16">
    <location>
        <begin position="138"/>
        <end position="159"/>
    </location>
</feature>
<evidence type="ECO:0000256" key="12">
    <source>
        <dbReference type="ARBA" id="ARBA00023128"/>
    </source>
</evidence>
<dbReference type="EMBL" id="MH940184">
    <property type="protein sequence ID" value="AYR05224.1"/>
    <property type="molecule type" value="Genomic_DNA"/>
</dbReference>
<evidence type="ECO:0000256" key="13">
    <source>
        <dbReference type="ARBA" id="ARBA00023136"/>
    </source>
</evidence>
<evidence type="ECO:0000256" key="7">
    <source>
        <dbReference type="ARBA" id="ARBA00022692"/>
    </source>
</evidence>
<gene>
    <name evidence="17" type="primary">nad6</name>
</gene>
<dbReference type="PANTHER" id="PTHR11435">
    <property type="entry name" value="NADH UBIQUINONE OXIDOREDUCTASE SUBUNIT ND6"/>
    <property type="match status" value="1"/>
</dbReference>
<dbReference type="GO" id="GO:0008137">
    <property type="term" value="F:NADH dehydrogenase (ubiquinone) activity"/>
    <property type="evidence" value="ECO:0007669"/>
    <property type="project" value="UniProtKB-EC"/>
</dbReference>
<evidence type="ECO:0000256" key="4">
    <source>
        <dbReference type="ARBA" id="ARBA00021095"/>
    </source>
</evidence>
<evidence type="ECO:0000256" key="6">
    <source>
        <dbReference type="ARBA" id="ARBA00022660"/>
    </source>
</evidence>
<evidence type="ECO:0000256" key="8">
    <source>
        <dbReference type="ARBA" id="ARBA00022967"/>
    </source>
</evidence>
<evidence type="ECO:0000256" key="14">
    <source>
        <dbReference type="ARBA" id="ARBA00031019"/>
    </source>
</evidence>
<keyword evidence="10 16" id="KW-1133">Transmembrane helix</keyword>
<name>A0A3G3MEH2_9CUCU</name>
<keyword evidence="6" id="KW-0679">Respiratory chain</keyword>
<comment type="similarity">
    <text evidence="2">Belongs to the complex I subunit 6 family.</text>
</comment>
<dbReference type="AlphaFoldDB" id="A0A3G3MEH2"/>
<organism evidence="17">
    <name type="scientific">Cryptorhynchinae sp. 4 ACP-2013</name>
    <dbReference type="NCBI Taxonomy" id="1434465"/>
    <lineage>
        <taxon>Eukaryota</taxon>
        <taxon>Metazoa</taxon>
        <taxon>Ecdysozoa</taxon>
        <taxon>Arthropoda</taxon>
        <taxon>Hexapoda</taxon>
        <taxon>Insecta</taxon>
        <taxon>Pterygota</taxon>
        <taxon>Neoptera</taxon>
        <taxon>Endopterygota</taxon>
        <taxon>Coleoptera</taxon>
        <taxon>Polyphaga</taxon>
        <taxon>Cucujiformia</taxon>
        <taxon>Curculionidae</taxon>
        <taxon>Cryptorhynchinae</taxon>
    </lineage>
</organism>
<dbReference type="PANTHER" id="PTHR11435:SF1">
    <property type="entry name" value="NADH-UBIQUINONE OXIDOREDUCTASE CHAIN 6"/>
    <property type="match status" value="1"/>
</dbReference>
<comment type="catalytic activity">
    <reaction evidence="15">
        <text>a ubiquinone + NADH + 5 H(+)(in) = a ubiquinol + NAD(+) + 4 H(+)(out)</text>
        <dbReference type="Rhea" id="RHEA:29091"/>
        <dbReference type="Rhea" id="RHEA-COMP:9565"/>
        <dbReference type="Rhea" id="RHEA-COMP:9566"/>
        <dbReference type="ChEBI" id="CHEBI:15378"/>
        <dbReference type="ChEBI" id="CHEBI:16389"/>
        <dbReference type="ChEBI" id="CHEBI:17976"/>
        <dbReference type="ChEBI" id="CHEBI:57540"/>
        <dbReference type="ChEBI" id="CHEBI:57945"/>
        <dbReference type="EC" id="7.1.1.2"/>
    </reaction>
</comment>
<feature type="transmembrane region" description="Helical" evidence="16">
    <location>
        <begin position="79"/>
        <end position="101"/>
    </location>
</feature>
<evidence type="ECO:0000256" key="16">
    <source>
        <dbReference type="SAM" id="Phobius"/>
    </source>
</evidence>
<evidence type="ECO:0000256" key="1">
    <source>
        <dbReference type="ARBA" id="ARBA00004225"/>
    </source>
</evidence>
<comment type="subcellular location">
    <subcellularLocation>
        <location evidence="1">Mitochondrion membrane</location>
        <topology evidence="1">Multi-pass membrane protein</topology>
    </subcellularLocation>
</comment>